<gene>
    <name evidence="1" type="ORF">HER15_03020</name>
</gene>
<proteinExistence type="predicted"/>
<evidence type="ECO:0000313" key="1">
    <source>
        <dbReference type="EMBL" id="UTD14506.1"/>
    </source>
</evidence>
<name>A0AAE9SHF9_9FLAO</name>
<reference evidence="1" key="1">
    <citation type="submission" date="2020-04" db="EMBL/GenBank/DDBJ databases">
        <title>Tenacibaculum mesophilum bac2.</title>
        <authorList>
            <person name="Li M."/>
        </authorList>
    </citation>
    <scope>NUCLEOTIDE SEQUENCE</scope>
    <source>
        <strain evidence="1">Bac2</strain>
    </source>
</reference>
<sequence length="59" mass="6727">MKTKILNLGTVINKAAQKQILGGTPIKCPGDGVWTCRGKEPYIICWCIYDKHYDREPNF</sequence>
<protein>
    <submittedName>
        <fullName evidence="1">Uncharacterized protein</fullName>
    </submittedName>
</protein>
<evidence type="ECO:0000313" key="2">
    <source>
        <dbReference type="Proteomes" id="UP001056837"/>
    </source>
</evidence>
<organism evidence="1 2">
    <name type="scientific">Tenacibaculum mesophilum</name>
    <dbReference type="NCBI Taxonomy" id="104268"/>
    <lineage>
        <taxon>Bacteria</taxon>
        <taxon>Pseudomonadati</taxon>
        <taxon>Bacteroidota</taxon>
        <taxon>Flavobacteriia</taxon>
        <taxon>Flavobacteriales</taxon>
        <taxon>Flavobacteriaceae</taxon>
        <taxon>Tenacibaculum</taxon>
    </lineage>
</organism>
<dbReference type="RefSeq" id="WP_253680331.1">
    <property type="nucleotide sequence ID" value="NZ_CP050861.1"/>
</dbReference>
<accession>A0AAE9SHF9</accession>
<dbReference type="AlphaFoldDB" id="A0AAE9SHF9"/>
<dbReference type="Proteomes" id="UP001056837">
    <property type="component" value="Chromosome"/>
</dbReference>
<dbReference type="EMBL" id="CP050861">
    <property type="protein sequence ID" value="UTD14506.1"/>
    <property type="molecule type" value="Genomic_DNA"/>
</dbReference>